<dbReference type="Proteomes" id="UP000326380">
    <property type="component" value="Unassembled WGS sequence"/>
</dbReference>
<reference evidence="1 2" key="1">
    <citation type="submission" date="2019-09" db="EMBL/GenBank/DDBJ databases">
        <title>Genome sequence of Hymenobacter sp. M3.</title>
        <authorList>
            <person name="Srinivasan S."/>
        </authorList>
    </citation>
    <scope>NUCLEOTIDE SEQUENCE [LARGE SCALE GENOMIC DNA]</scope>
    <source>
        <strain evidence="1 2">M3</strain>
    </source>
</reference>
<accession>A0A7L5A2B6</accession>
<proteinExistence type="predicted"/>
<organism evidence="1 2">
    <name type="scientific">Hymenobacter busanensis</name>
    <dbReference type="NCBI Taxonomy" id="2607656"/>
    <lineage>
        <taxon>Bacteria</taxon>
        <taxon>Pseudomonadati</taxon>
        <taxon>Bacteroidota</taxon>
        <taxon>Cytophagia</taxon>
        <taxon>Cytophagales</taxon>
        <taxon>Hymenobacteraceae</taxon>
        <taxon>Hymenobacter</taxon>
    </lineage>
</organism>
<dbReference type="EMBL" id="VTWU01000003">
    <property type="protein sequence ID" value="KAA9333410.1"/>
    <property type="molecule type" value="Genomic_DNA"/>
</dbReference>
<keyword evidence="2" id="KW-1185">Reference proteome</keyword>
<protein>
    <submittedName>
        <fullName evidence="1">Uncharacterized protein</fullName>
    </submittedName>
</protein>
<name>A0A7L5A2B6_9BACT</name>
<evidence type="ECO:0000313" key="2">
    <source>
        <dbReference type="Proteomes" id="UP000326380"/>
    </source>
</evidence>
<dbReference type="AlphaFoldDB" id="A0A7L5A2B6"/>
<dbReference type="RefSeq" id="WP_151078831.1">
    <property type="nucleotide sequence ID" value="NZ_CP047647.1"/>
</dbReference>
<evidence type="ECO:0000313" key="1">
    <source>
        <dbReference type="EMBL" id="KAA9333410.1"/>
    </source>
</evidence>
<comment type="caution">
    <text evidence="1">The sequence shown here is derived from an EMBL/GenBank/DDBJ whole genome shotgun (WGS) entry which is preliminary data.</text>
</comment>
<gene>
    <name evidence="1" type="ORF">F0P96_10600</name>
</gene>
<sequence length="187" mass="21165">MIRCVILLILCCAYLPSLAQLPDDYFQKLPLSQPDTIHLGFSEEIDKRYGFRGLRFETPFQQIKGLQYTGSSGPHKLYRKVPENKTLGNCKLDAVLYAFYKGRLASILVTTSGDDNSVELIRMLTLAYGEPFHEEESDKWLWEGKKAVALFGVNDDGSTSVYISSKIMSTQLERDENTRRQRAASGL</sequence>